<dbReference type="SMART" id="SM00955">
    <property type="entry name" value="RNB"/>
    <property type="match status" value="1"/>
</dbReference>
<feature type="domain" description="RNB" evidence="2">
    <location>
        <begin position="563"/>
        <end position="918"/>
    </location>
</feature>
<feature type="compositionally biased region" description="Basic residues" evidence="1">
    <location>
        <begin position="92"/>
        <end position="106"/>
    </location>
</feature>
<dbReference type="InterPro" id="IPR012340">
    <property type="entry name" value="NA-bd_OB-fold"/>
</dbReference>
<dbReference type="GO" id="GO:0003723">
    <property type="term" value="F:RNA binding"/>
    <property type="evidence" value="ECO:0007669"/>
    <property type="project" value="InterPro"/>
</dbReference>
<dbReference type="Pfam" id="PF00773">
    <property type="entry name" value="RNB"/>
    <property type="match status" value="1"/>
</dbReference>
<dbReference type="PANTHER" id="PTHR23355:SF65">
    <property type="entry name" value="EXORIBONUCLEASE CYT-4, PUTATIVE (AFU_ORTHOLOGUE AFUA_7G01550)-RELATED"/>
    <property type="match status" value="1"/>
</dbReference>
<reference evidence="3" key="1">
    <citation type="submission" date="2020-11" db="EMBL/GenBank/DDBJ databases">
        <authorList>
            <consortium name="DOE Joint Genome Institute"/>
            <person name="Ahrendt S."/>
            <person name="Riley R."/>
            <person name="Andreopoulos W."/>
            <person name="Labutti K."/>
            <person name="Pangilinan J."/>
            <person name="Ruiz-Duenas F.J."/>
            <person name="Barrasa J.M."/>
            <person name="Sanchez-Garcia M."/>
            <person name="Camarero S."/>
            <person name="Miyauchi S."/>
            <person name="Serrano A."/>
            <person name="Linde D."/>
            <person name="Babiker R."/>
            <person name="Drula E."/>
            <person name="Ayuso-Fernandez I."/>
            <person name="Pacheco R."/>
            <person name="Padilla G."/>
            <person name="Ferreira P."/>
            <person name="Barriuso J."/>
            <person name="Kellner H."/>
            <person name="Castanera R."/>
            <person name="Alfaro M."/>
            <person name="Ramirez L."/>
            <person name="Pisabarro A.G."/>
            <person name="Kuo A."/>
            <person name="Tritt A."/>
            <person name="Lipzen A."/>
            <person name="He G."/>
            <person name="Yan M."/>
            <person name="Ng V."/>
            <person name="Cullen D."/>
            <person name="Martin F."/>
            <person name="Rosso M.-N."/>
            <person name="Henrissat B."/>
            <person name="Hibbett D."/>
            <person name="Martinez A.T."/>
            <person name="Grigoriev I.V."/>
        </authorList>
    </citation>
    <scope>NUCLEOTIDE SEQUENCE</scope>
    <source>
        <strain evidence="3">CBS 506.95</strain>
    </source>
</reference>
<comment type="caution">
    <text evidence="3">The sequence shown here is derived from an EMBL/GenBank/DDBJ whole genome shotgun (WGS) entry which is preliminary data.</text>
</comment>
<accession>A0A9P6EA79</accession>
<dbReference type="AlphaFoldDB" id="A0A9P6EA79"/>
<feature type="compositionally biased region" description="Basic and acidic residues" evidence="1">
    <location>
        <begin position="43"/>
        <end position="53"/>
    </location>
</feature>
<dbReference type="OrthoDB" id="2285229at2759"/>
<dbReference type="GO" id="GO:0000932">
    <property type="term" value="C:P-body"/>
    <property type="evidence" value="ECO:0007669"/>
    <property type="project" value="TreeGrafter"/>
</dbReference>
<proteinExistence type="predicted"/>
<dbReference type="GO" id="GO:0006402">
    <property type="term" value="P:mRNA catabolic process"/>
    <property type="evidence" value="ECO:0007669"/>
    <property type="project" value="TreeGrafter"/>
</dbReference>
<sequence>MHRRCLHASLTRAQALAAAGNRPSRLYARASSTSSHALNSATDQHDSSTRSDVTKNTNDLTQGEGLEQSKSSSKGTTHLRSKYDLVQSQRPPKVKSASRKKSKPKARIPELPTMLWTRRKLKVKQEKLAVQKMTEDEELEYSAVLSENDPVPGEWIPTPPKGVNPFPLKADLKRYEARLNADNFHSAMASSSTLATEEDLEDIEMSYLPGTLIENRKNNVSILAIVISEIIEGRRWVVQSLAQSGEIFSHSRADVHFAVPNFISADLAARCGTGFITQSDRELHARVEALKKLREGVRDIEASTKGAANWERQRAVDIYTEVRSNDSREWSKTTVKHVTGLLWTIPGFINYFAAHKFMMDNPLHFVASENYQKAQTFYVRPLRDVDEIGQVHRWVDDYRNDIESPVDAFVQKAKRVMKQYRLNLVKGPTSNTISQTPASYTWNEHEQIILRFLIKSMAPYRSNQDSPFSNGKHALLQLLAPWSTNLSDQVCQEVLVQLGVLAPWQNPWELTRHVNPMSDFVTKDPFIKAEERIAQRSLQNKAVPGAVLGPEDLHISDPLDSIRHDFGDMKVFVIDDATAQELDDGVSVERIPSEPGKYWVHAHIADPAAVIHPGHRLALNARERGSTLYLSHTTIPLLPKSLVHHPTLGLSLGQRSPEQGSLVLTFSAKLDMEGNFLAHKISAGIVREVRKITYDEVDDSLGLERLQQKYPFGRMRRPAPPSPDPLPEAEVADLKLLYQLVEARTKKRVAEGVFAPYNDTVNIDYLTSPPPEVSSPSMTGSVYQGYPLAEYSVVNTANVDTGSHLLVSEVMKLASRIASRVALEHDVLMVRRAVPPPIPASDESLQTILDARTWNGYLPLHKVQEHLMASPSAYYTLQPKGHSLLGIPDGEGYARATSPLRRFEDLVAHWNLHHILLGSKAPLKPPFNPSEMEQLCLDITTVEKTAVQLHKGDRIFSALSFIKREMDDKRTKRSSHPLETTLKAYKHGDARKNSLTSLNQCTALVPRLGLKVHIVGLTPDIIDAPMSTEFNVRIKEIILGANRSALNVCPA</sequence>
<evidence type="ECO:0000313" key="3">
    <source>
        <dbReference type="EMBL" id="KAF9525626.1"/>
    </source>
</evidence>
<dbReference type="InterPro" id="IPR001900">
    <property type="entry name" value="RNase_II/R"/>
</dbReference>
<gene>
    <name evidence="3" type="ORF">CPB83DRAFT_818144</name>
</gene>
<dbReference type="InterPro" id="IPR050180">
    <property type="entry name" value="RNR_Ribonuclease"/>
</dbReference>
<name>A0A9P6EA79_9AGAR</name>
<dbReference type="SUPFAM" id="SSF50249">
    <property type="entry name" value="Nucleic acid-binding proteins"/>
    <property type="match status" value="1"/>
</dbReference>
<keyword evidence="4" id="KW-1185">Reference proteome</keyword>
<organism evidence="3 4">
    <name type="scientific">Crepidotus variabilis</name>
    <dbReference type="NCBI Taxonomy" id="179855"/>
    <lineage>
        <taxon>Eukaryota</taxon>
        <taxon>Fungi</taxon>
        <taxon>Dikarya</taxon>
        <taxon>Basidiomycota</taxon>
        <taxon>Agaricomycotina</taxon>
        <taxon>Agaricomycetes</taxon>
        <taxon>Agaricomycetidae</taxon>
        <taxon>Agaricales</taxon>
        <taxon>Agaricineae</taxon>
        <taxon>Crepidotaceae</taxon>
        <taxon>Crepidotus</taxon>
    </lineage>
</organism>
<dbReference type="PANTHER" id="PTHR23355">
    <property type="entry name" value="RIBONUCLEASE"/>
    <property type="match status" value="1"/>
</dbReference>
<dbReference type="GO" id="GO:0000175">
    <property type="term" value="F:3'-5'-RNA exonuclease activity"/>
    <property type="evidence" value="ECO:0007669"/>
    <property type="project" value="TreeGrafter"/>
</dbReference>
<feature type="compositionally biased region" description="Polar residues" evidence="1">
    <location>
        <begin position="68"/>
        <end position="78"/>
    </location>
</feature>
<evidence type="ECO:0000259" key="2">
    <source>
        <dbReference type="SMART" id="SM00955"/>
    </source>
</evidence>
<protein>
    <recommendedName>
        <fullName evidence="2">RNB domain-containing protein</fullName>
    </recommendedName>
</protein>
<dbReference type="Proteomes" id="UP000807306">
    <property type="component" value="Unassembled WGS sequence"/>
</dbReference>
<dbReference type="EMBL" id="MU157881">
    <property type="protein sequence ID" value="KAF9525626.1"/>
    <property type="molecule type" value="Genomic_DNA"/>
</dbReference>
<feature type="region of interest" description="Disordered" evidence="1">
    <location>
        <begin position="20"/>
        <end position="109"/>
    </location>
</feature>
<evidence type="ECO:0000313" key="4">
    <source>
        <dbReference type="Proteomes" id="UP000807306"/>
    </source>
</evidence>
<feature type="compositionally biased region" description="Polar residues" evidence="1">
    <location>
        <begin position="30"/>
        <end position="42"/>
    </location>
</feature>
<evidence type="ECO:0000256" key="1">
    <source>
        <dbReference type="SAM" id="MobiDB-lite"/>
    </source>
</evidence>